<dbReference type="Pfam" id="PF07502">
    <property type="entry name" value="MANEC"/>
    <property type="match status" value="1"/>
</dbReference>
<dbReference type="InterPro" id="IPR011106">
    <property type="entry name" value="MANSC_N"/>
</dbReference>
<keyword evidence="4 8" id="KW-1133">Transmembrane helix</keyword>
<evidence type="ECO:0000256" key="2">
    <source>
        <dbReference type="ARBA" id="ARBA00022692"/>
    </source>
</evidence>
<keyword evidence="11" id="KW-1185">Reference proteome</keyword>
<evidence type="ECO:0000256" key="9">
    <source>
        <dbReference type="SAM" id="SignalP"/>
    </source>
</evidence>
<evidence type="ECO:0000313" key="11">
    <source>
        <dbReference type="Proteomes" id="UP000694923"/>
    </source>
</evidence>
<evidence type="ECO:0000256" key="5">
    <source>
        <dbReference type="ARBA" id="ARBA00023136"/>
    </source>
</evidence>
<dbReference type="PANTHER" id="PTHR46876:SF3">
    <property type="entry name" value="MANSC DOMAIN CONTAINING 1"/>
    <property type="match status" value="1"/>
</dbReference>
<dbReference type="RefSeq" id="XP_008591112.1">
    <property type="nucleotide sequence ID" value="XM_008592890.1"/>
</dbReference>
<evidence type="ECO:0000256" key="3">
    <source>
        <dbReference type="ARBA" id="ARBA00022729"/>
    </source>
</evidence>
<feature type="region of interest" description="Disordered" evidence="7">
    <location>
        <begin position="249"/>
        <end position="279"/>
    </location>
</feature>
<keyword evidence="2 8" id="KW-0812">Transmembrane</keyword>
<feature type="chain" id="PRO_5045902518" evidence="9">
    <location>
        <begin position="27"/>
        <end position="430"/>
    </location>
</feature>
<evidence type="ECO:0000256" key="4">
    <source>
        <dbReference type="ARBA" id="ARBA00022989"/>
    </source>
</evidence>
<keyword evidence="5 8" id="KW-0472">Membrane</keyword>
<dbReference type="Proteomes" id="UP000694923">
    <property type="component" value="Unplaced"/>
</dbReference>
<dbReference type="SMART" id="SM00765">
    <property type="entry name" value="MANEC"/>
    <property type="match status" value="1"/>
</dbReference>
<name>A0ABM0SE21_GALVR</name>
<evidence type="ECO:0000256" key="6">
    <source>
        <dbReference type="ARBA" id="ARBA00023180"/>
    </source>
</evidence>
<organism evidence="11 12">
    <name type="scientific">Galeopterus variegatus</name>
    <name type="common">Malayan flying lemur</name>
    <name type="synonym">Cynocephalus variegatus</name>
    <dbReference type="NCBI Taxonomy" id="482537"/>
    <lineage>
        <taxon>Eukaryota</taxon>
        <taxon>Metazoa</taxon>
        <taxon>Chordata</taxon>
        <taxon>Craniata</taxon>
        <taxon>Vertebrata</taxon>
        <taxon>Euteleostomi</taxon>
        <taxon>Mammalia</taxon>
        <taxon>Eutheria</taxon>
        <taxon>Euarchontoglires</taxon>
        <taxon>Dermoptera</taxon>
        <taxon>Cynocephalidae</taxon>
        <taxon>Galeopterus</taxon>
    </lineage>
</organism>
<feature type="transmembrane region" description="Helical" evidence="8">
    <location>
        <begin position="383"/>
        <end position="408"/>
    </location>
</feature>
<sequence>MLFREERSLIYTLMIIFFLTLRLSSSQNCLTKSLEDVIIDIQSSLSKGIRGNEPIHTLTQEHCIHSCCSTRNISGDKACNLMIFDTRKTTRQPNCYLFFCPSEEACPLKPAKGLMSYRIIRDFPSLTRTDLPSQGSAQEDALLHGQSSQAVTFSAPLPAGYSKPTDVSWRGTFSQKSGSSDHLEKLFKIDHASTQFPVYKEKGHSQSSQFSSEQEAAHLLPENVTFPTAVAVASLRTVSAAPKPAGLLPASASVRPSGTSPPHPATAAPPVTTSPSQPPTALVSTIFARAMITSQEVTTTTVPTTIFQPPTDLKGTPAMEPFREVSNLTLNTDVHNRATLSLSNVASSTMNKTASWENGKGSAGSASLNSVPETQHGLPFEKWLLTGTLLFGVLFLVVGLVLLGRMLSESLHRKRYSRLDYLINGIYVDI</sequence>
<feature type="domain" description="MANSC" evidence="10">
    <location>
        <begin position="33"/>
        <end position="117"/>
    </location>
</feature>
<feature type="compositionally biased region" description="Low complexity" evidence="7">
    <location>
        <begin position="265"/>
        <end position="279"/>
    </location>
</feature>
<dbReference type="PANTHER" id="PTHR46876">
    <property type="entry name" value="LOW-DENSITY LIPOPROTEIN RECEPTOR-RELATED PROTEIN 11"/>
    <property type="match status" value="1"/>
</dbReference>
<evidence type="ECO:0000313" key="12">
    <source>
        <dbReference type="RefSeq" id="XP_008591112.1"/>
    </source>
</evidence>
<evidence type="ECO:0000256" key="1">
    <source>
        <dbReference type="ARBA" id="ARBA00004479"/>
    </source>
</evidence>
<reference evidence="12" key="1">
    <citation type="submission" date="2025-08" db="UniProtKB">
        <authorList>
            <consortium name="RefSeq"/>
        </authorList>
    </citation>
    <scope>IDENTIFICATION</scope>
</reference>
<keyword evidence="6" id="KW-0325">Glycoprotein</keyword>
<evidence type="ECO:0000259" key="10">
    <source>
        <dbReference type="PROSITE" id="PS50986"/>
    </source>
</evidence>
<protein>
    <submittedName>
        <fullName evidence="12">MANSC domain-containing protein 1</fullName>
    </submittedName>
</protein>
<dbReference type="PROSITE" id="PS50986">
    <property type="entry name" value="MANSC"/>
    <property type="match status" value="1"/>
</dbReference>
<dbReference type="InterPro" id="IPR013980">
    <property type="entry name" value="MANSC_dom"/>
</dbReference>
<dbReference type="GeneID" id="103608464"/>
<feature type="signal peptide" evidence="9">
    <location>
        <begin position="1"/>
        <end position="26"/>
    </location>
</feature>
<evidence type="ECO:0000256" key="7">
    <source>
        <dbReference type="SAM" id="MobiDB-lite"/>
    </source>
</evidence>
<comment type="subcellular location">
    <subcellularLocation>
        <location evidence="1">Membrane</location>
        <topology evidence="1">Single-pass type I membrane protein</topology>
    </subcellularLocation>
</comment>
<keyword evidence="3 9" id="KW-0732">Signal</keyword>
<accession>A0ABM0SE21</accession>
<gene>
    <name evidence="12" type="primary">MANSC1</name>
</gene>
<proteinExistence type="predicted"/>
<evidence type="ECO:0000256" key="8">
    <source>
        <dbReference type="SAM" id="Phobius"/>
    </source>
</evidence>